<evidence type="ECO:0000313" key="2">
    <source>
        <dbReference type="EMBL" id="CAB4563852.1"/>
    </source>
</evidence>
<protein>
    <submittedName>
        <fullName evidence="2">Unannotated protein</fullName>
    </submittedName>
</protein>
<reference evidence="2" key="1">
    <citation type="submission" date="2020-05" db="EMBL/GenBank/DDBJ databases">
        <authorList>
            <person name="Chiriac C."/>
            <person name="Salcher M."/>
            <person name="Ghai R."/>
            <person name="Kavagutti S V."/>
        </authorList>
    </citation>
    <scope>NUCLEOTIDE SEQUENCE</scope>
</reference>
<proteinExistence type="predicted"/>
<dbReference type="EMBL" id="CAEZTQ010000007">
    <property type="protein sequence ID" value="CAB4563852.1"/>
    <property type="molecule type" value="Genomic_DNA"/>
</dbReference>
<evidence type="ECO:0000313" key="3">
    <source>
        <dbReference type="EMBL" id="CAB4647830.1"/>
    </source>
</evidence>
<organism evidence="2">
    <name type="scientific">freshwater metagenome</name>
    <dbReference type="NCBI Taxonomy" id="449393"/>
    <lineage>
        <taxon>unclassified sequences</taxon>
        <taxon>metagenomes</taxon>
        <taxon>ecological metagenomes</taxon>
    </lineage>
</organism>
<accession>A0A6J6DI82</accession>
<dbReference type="EMBL" id="CAEZTC010000033">
    <property type="protein sequence ID" value="CAB4554279.1"/>
    <property type="molecule type" value="Genomic_DNA"/>
</dbReference>
<dbReference type="EMBL" id="CAEZWE010000015">
    <property type="protein sequence ID" value="CAB4647830.1"/>
    <property type="molecule type" value="Genomic_DNA"/>
</dbReference>
<evidence type="ECO:0000313" key="1">
    <source>
        <dbReference type="EMBL" id="CAB4554279.1"/>
    </source>
</evidence>
<name>A0A6J6DI82_9ZZZZ</name>
<dbReference type="AlphaFoldDB" id="A0A6J6DI82"/>
<sequence>MGFVKVATHVLMRPSLWWTAVRQVVRMTPRHWWKHSPFLPVPRADYLEFRLVTQYGGDLESSRSKIEAADVVKYLEWCKQWNRES</sequence>
<gene>
    <name evidence="1" type="ORF">UFOPK1572_00391</name>
    <name evidence="2" type="ORF">UFOPK1704_00085</name>
    <name evidence="3" type="ORF">UFOPK2169_00558</name>
</gene>